<evidence type="ECO:0000313" key="4">
    <source>
        <dbReference type="Proteomes" id="UP001633002"/>
    </source>
</evidence>
<comment type="caution">
    <text evidence="3">The sequence shown here is derived from an EMBL/GenBank/DDBJ whole genome shotgun (WGS) entry which is preliminary data.</text>
</comment>
<dbReference type="EMBL" id="JBJQOH010000007">
    <property type="protein sequence ID" value="KAL3681096.1"/>
    <property type="molecule type" value="Genomic_DNA"/>
</dbReference>
<dbReference type="PANTHER" id="PTHR35117">
    <property type="entry name" value="MYOSIN-M HEAVY PROTEIN"/>
    <property type="match status" value="1"/>
</dbReference>
<keyword evidence="1" id="KW-0175">Coiled coil</keyword>
<evidence type="ECO:0000256" key="2">
    <source>
        <dbReference type="SAM" id="MobiDB-lite"/>
    </source>
</evidence>
<evidence type="ECO:0000256" key="1">
    <source>
        <dbReference type="SAM" id="Coils"/>
    </source>
</evidence>
<feature type="compositionally biased region" description="Polar residues" evidence="2">
    <location>
        <begin position="481"/>
        <end position="491"/>
    </location>
</feature>
<feature type="compositionally biased region" description="Polar residues" evidence="2">
    <location>
        <begin position="718"/>
        <end position="728"/>
    </location>
</feature>
<accession>A0ABD3GQX9</accession>
<proteinExistence type="predicted"/>
<sequence length="738" mass="78571">MLNAEFPGAKDFASSIKLERPRQNGVMAKQQVRGRKEPSPGKKVSEVEAAYVVQSYLIEKQFATTLAGFRVDAAPILNSLKNAPPAVRSITMILNDYVILREMQQSLQDEIARLEQNLKEAHRALQLERSRMNSFMQGIHENIALYQSSTVPPTALTLPSVSNSPSSSAIVFQVGHNAVPCASMDTSKTPSSVRGTIPGSATNKRKNGLGKTPQEPSGSEVPAAKVIASKKPRPSGQVSGPTSGGPPLMPWMCGMVRKNSMNMVRPVLPFHEAHVPPSSGTAVKTSKQAGRPAAPSLSSPKFTSHPAPASSKQPTFTSPATPTADIDKQNIGSSVPHDGSAKLPTEACFSLDDKPCSQDPRTPPQNNSPVILCGNSSIIVSEKLSETTPPKQPHGIVSLPPESNSNPSPSFKNSCTPPIALGCHTSHQFPENRITEETSLYLQSRSGSSPQSYHSDKTKVEFHFTKPPSKTSRPLHFSDSGVPSQAESENSVPAVSCAVKVRYSKVPSQVESAANEVSHPAGDLSGSAIGTQVESPASQVPPPSTYYRPSECDGAVASAIPTGDNPEHNTDDLFLIDDILASLDDPAFSSLGDMLVANEISMNGLDASAQNLGEVDFTNSQGMTNRSSVGEDSFDFLCPPEAEHGNGIQVPVVQDSAWSDSSTKCGILSDPTEDPSCSSLPGVPVLSERDPNRSTREGTGKRCTSSSKANSRRESRSKTPPGQENIPSHDSFRMEELL</sequence>
<feature type="region of interest" description="Disordered" evidence="2">
    <location>
        <begin position="385"/>
        <end position="415"/>
    </location>
</feature>
<feature type="region of interest" description="Disordered" evidence="2">
    <location>
        <begin position="464"/>
        <end position="491"/>
    </location>
</feature>
<keyword evidence="4" id="KW-1185">Reference proteome</keyword>
<feature type="region of interest" description="Disordered" evidence="2">
    <location>
        <begin position="514"/>
        <end position="547"/>
    </location>
</feature>
<feature type="compositionally biased region" description="Polar residues" evidence="2">
    <location>
        <begin position="528"/>
        <end position="538"/>
    </location>
</feature>
<evidence type="ECO:0000313" key="3">
    <source>
        <dbReference type="EMBL" id="KAL3681096.1"/>
    </source>
</evidence>
<protein>
    <submittedName>
        <fullName evidence="3">Uncharacterized protein</fullName>
    </submittedName>
</protein>
<feature type="region of interest" description="Disordered" evidence="2">
    <location>
        <begin position="668"/>
        <end position="738"/>
    </location>
</feature>
<feature type="compositionally biased region" description="Polar residues" evidence="2">
    <location>
        <begin position="278"/>
        <end position="288"/>
    </location>
</feature>
<feature type="compositionally biased region" description="Basic and acidic residues" evidence="2">
    <location>
        <begin position="34"/>
        <end position="43"/>
    </location>
</feature>
<feature type="region of interest" description="Disordered" evidence="2">
    <location>
        <begin position="274"/>
        <end position="371"/>
    </location>
</feature>
<feature type="region of interest" description="Disordered" evidence="2">
    <location>
        <begin position="13"/>
        <end position="43"/>
    </location>
</feature>
<feature type="compositionally biased region" description="Polar residues" evidence="2">
    <location>
        <begin position="310"/>
        <end position="321"/>
    </location>
</feature>
<dbReference type="AlphaFoldDB" id="A0ABD3GQX9"/>
<feature type="coiled-coil region" evidence="1">
    <location>
        <begin position="97"/>
        <end position="131"/>
    </location>
</feature>
<feature type="compositionally biased region" description="Low complexity" evidence="2">
    <location>
        <begin position="398"/>
        <end position="414"/>
    </location>
</feature>
<name>A0ABD3GQX9_9MARC</name>
<organism evidence="3 4">
    <name type="scientific">Riccia sorocarpa</name>
    <dbReference type="NCBI Taxonomy" id="122646"/>
    <lineage>
        <taxon>Eukaryota</taxon>
        <taxon>Viridiplantae</taxon>
        <taxon>Streptophyta</taxon>
        <taxon>Embryophyta</taxon>
        <taxon>Marchantiophyta</taxon>
        <taxon>Marchantiopsida</taxon>
        <taxon>Marchantiidae</taxon>
        <taxon>Marchantiales</taxon>
        <taxon>Ricciaceae</taxon>
        <taxon>Riccia</taxon>
    </lineage>
</organism>
<reference evidence="3 4" key="1">
    <citation type="submission" date="2024-09" db="EMBL/GenBank/DDBJ databases">
        <title>Chromosome-scale assembly of Riccia sorocarpa.</title>
        <authorList>
            <person name="Paukszto L."/>
        </authorList>
    </citation>
    <scope>NUCLEOTIDE SEQUENCE [LARGE SCALE GENOMIC DNA]</scope>
    <source>
        <strain evidence="3">LP-2024</strain>
        <tissue evidence="3">Aerial parts of the thallus</tissue>
    </source>
</reference>
<feature type="region of interest" description="Disordered" evidence="2">
    <location>
        <begin position="183"/>
        <end position="249"/>
    </location>
</feature>
<dbReference type="PANTHER" id="PTHR35117:SF1">
    <property type="entry name" value="MYOSIN-M HEAVY PROTEIN"/>
    <property type="match status" value="1"/>
</dbReference>
<feature type="compositionally biased region" description="Polar residues" evidence="2">
    <location>
        <begin position="184"/>
        <end position="202"/>
    </location>
</feature>
<gene>
    <name evidence="3" type="ORF">R1sor_024052</name>
</gene>
<dbReference type="Proteomes" id="UP001633002">
    <property type="component" value="Unassembled WGS sequence"/>
</dbReference>
<feature type="compositionally biased region" description="Basic and acidic residues" evidence="2">
    <location>
        <begin position="687"/>
        <end position="700"/>
    </location>
</feature>